<keyword evidence="3" id="KW-1185">Reference proteome</keyword>
<feature type="compositionally biased region" description="Basic residues" evidence="1">
    <location>
        <begin position="195"/>
        <end position="205"/>
    </location>
</feature>
<comment type="caution">
    <text evidence="2">The sequence shown here is derived from an EMBL/GenBank/DDBJ whole genome shotgun (WGS) entry which is preliminary data.</text>
</comment>
<dbReference type="InterPro" id="IPR050026">
    <property type="entry name" value="PHA_gran_PhaM_N"/>
</dbReference>
<evidence type="ECO:0000313" key="2">
    <source>
        <dbReference type="EMBL" id="MCQ8895378.1"/>
    </source>
</evidence>
<evidence type="ECO:0000256" key="1">
    <source>
        <dbReference type="SAM" id="MobiDB-lite"/>
    </source>
</evidence>
<sequence length="225" mass="24262">MSNRRIPNLSVTDGFDFVKKIWGSLPIPSVMSPTTDLDELDKRISDLKAVEQWLNVNLSMLRATIQGLEVQRGTIATIKSFGSNLGLGDRSSEVNQAVNEELIRNAMQAAAVSPTVPPVPKAKPIEPKLPDPEPEAVNESSKAIISNATAWWGLLQEQFNKVATAAMSGTGLNETEKPATPQVEANPATAESKAAVKKPSTKPRRASTTAKKTSSSTTRRTRSRS</sequence>
<evidence type="ECO:0000313" key="3">
    <source>
        <dbReference type="Proteomes" id="UP001204142"/>
    </source>
</evidence>
<feature type="compositionally biased region" description="Low complexity" evidence="1">
    <location>
        <begin position="206"/>
        <end position="218"/>
    </location>
</feature>
<reference evidence="2 3" key="1">
    <citation type="submission" date="2022-07" db="EMBL/GenBank/DDBJ databases">
        <authorList>
            <person name="Xamxidin M."/>
            <person name="Wu M."/>
        </authorList>
    </citation>
    <scope>NUCLEOTIDE SEQUENCE [LARGE SCALE GENOMIC DNA]</scope>
    <source>
        <strain evidence="2 3">NBRC 111650</strain>
    </source>
</reference>
<accession>A0ABT1WCX8</accession>
<dbReference type="Proteomes" id="UP001204142">
    <property type="component" value="Unassembled WGS sequence"/>
</dbReference>
<dbReference type="NCBIfam" id="NF043076">
    <property type="entry name" value="PHA_gran_PhaM"/>
    <property type="match status" value="1"/>
</dbReference>
<organism evidence="2 3">
    <name type="scientific">Limnobacter humi</name>
    <dbReference type="NCBI Taxonomy" id="1778671"/>
    <lineage>
        <taxon>Bacteria</taxon>
        <taxon>Pseudomonadati</taxon>
        <taxon>Pseudomonadota</taxon>
        <taxon>Betaproteobacteria</taxon>
        <taxon>Burkholderiales</taxon>
        <taxon>Burkholderiaceae</taxon>
        <taxon>Limnobacter</taxon>
    </lineage>
</organism>
<protein>
    <recommendedName>
        <fullName evidence="4">Transcriptional regulator</fullName>
    </recommendedName>
</protein>
<evidence type="ECO:0008006" key="4">
    <source>
        <dbReference type="Google" id="ProtNLM"/>
    </source>
</evidence>
<name>A0ABT1WCX8_9BURK</name>
<dbReference type="EMBL" id="JANIGO010000001">
    <property type="protein sequence ID" value="MCQ8895378.1"/>
    <property type="molecule type" value="Genomic_DNA"/>
</dbReference>
<feature type="region of interest" description="Disordered" evidence="1">
    <location>
        <begin position="114"/>
        <end position="138"/>
    </location>
</feature>
<feature type="region of interest" description="Disordered" evidence="1">
    <location>
        <begin position="171"/>
        <end position="225"/>
    </location>
</feature>
<proteinExistence type="predicted"/>
<gene>
    <name evidence="2" type="ORF">NQT62_02865</name>
</gene>
<dbReference type="RefSeq" id="WP_256763058.1">
    <property type="nucleotide sequence ID" value="NZ_JANIGO010000001.1"/>
</dbReference>